<evidence type="ECO:0000256" key="1">
    <source>
        <dbReference type="SAM" id="MobiDB-lite"/>
    </source>
</evidence>
<comment type="caution">
    <text evidence="2">The sequence shown here is derived from an EMBL/GenBank/DDBJ whole genome shotgun (WGS) entry which is preliminary data.</text>
</comment>
<gene>
    <name evidence="2" type="ORF">RCL2_002324000</name>
</gene>
<dbReference type="EMBL" id="BLAL01000252">
    <property type="protein sequence ID" value="GES96617.1"/>
    <property type="molecule type" value="Genomic_DNA"/>
</dbReference>
<accession>A0A8H3M0U1</accession>
<name>A0A8H3M0U1_9GLOM</name>
<proteinExistence type="predicted"/>
<evidence type="ECO:0000313" key="3">
    <source>
        <dbReference type="Proteomes" id="UP000615446"/>
    </source>
</evidence>
<reference evidence="2" key="1">
    <citation type="submission" date="2019-10" db="EMBL/GenBank/DDBJ databases">
        <title>Conservation and host-specific expression of non-tandemly repeated heterogenous ribosome RNA gene in arbuscular mycorrhizal fungi.</title>
        <authorList>
            <person name="Maeda T."/>
            <person name="Kobayashi Y."/>
            <person name="Nakagawa T."/>
            <person name="Ezawa T."/>
            <person name="Yamaguchi K."/>
            <person name="Bino T."/>
            <person name="Nishimoto Y."/>
            <person name="Shigenobu S."/>
            <person name="Kawaguchi M."/>
        </authorList>
    </citation>
    <scope>NUCLEOTIDE SEQUENCE</scope>
    <source>
        <strain evidence="2">HR1</strain>
    </source>
</reference>
<dbReference type="Proteomes" id="UP000615446">
    <property type="component" value="Unassembled WGS sequence"/>
</dbReference>
<evidence type="ECO:0000313" key="2">
    <source>
        <dbReference type="EMBL" id="GES96617.1"/>
    </source>
</evidence>
<organism evidence="2 3">
    <name type="scientific">Rhizophagus clarus</name>
    <dbReference type="NCBI Taxonomy" id="94130"/>
    <lineage>
        <taxon>Eukaryota</taxon>
        <taxon>Fungi</taxon>
        <taxon>Fungi incertae sedis</taxon>
        <taxon>Mucoromycota</taxon>
        <taxon>Glomeromycotina</taxon>
        <taxon>Glomeromycetes</taxon>
        <taxon>Glomerales</taxon>
        <taxon>Glomeraceae</taxon>
        <taxon>Rhizophagus</taxon>
    </lineage>
</organism>
<dbReference type="AlphaFoldDB" id="A0A8H3M0U1"/>
<sequence length="92" mass="10070">MILDDSKSNTEIKISSTLHHPTLITPLQQLDNNPFITPGGPLPKNTPSGSQVVTFSNSKLSSSKITLKSSEDMIKFSEDSINDKGKRENKIT</sequence>
<protein>
    <submittedName>
        <fullName evidence="2">Uncharacterized protein</fullName>
    </submittedName>
</protein>
<feature type="region of interest" description="Disordered" evidence="1">
    <location>
        <begin position="29"/>
        <end position="51"/>
    </location>
</feature>